<dbReference type="Proteomes" id="UP000002333">
    <property type="component" value="Chromosome"/>
</dbReference>
<evidence type="ECO:0000313" key="2">
    <source>
        <dbReference type="Proteomes" id="UP000002333"/>
    </source>
</evidence>
<dbReference type="AlphaFoldDB" id="A0A3F2ZY67"/>
<proteinExistence type="predicted"/>
<reference evidence="1 2" key="1">
    <citation type="journal article" date="2007" name="PLoS ONE">
        <title>Analysis of the neurotoxin complex genes in Clostridium botulinum A1-A4 and B1 strains: BoNT/A3, /Ba4 and /B1 clusters are located within plasmids.</title>
        <authorList>
            <person name="Smith T.J."/>
            <person name="Hill K.K."/>
            <person name="Foley B.T."/>
            <person name="Detter J.C."/>
            <person name="Munk A.C."/>
            <person name="Bruce D.C."/>
            <person name="Doggett N.A."/>
            <person name="Smith L.A."/>
            <person name="Marks J.D."/>
            <person name="Xie G."/>
            <person name="Brettin T.S."/>
        </authorList>
    </citation>
    <scope>NUCLEOTIDE SEQUENCE [LARGE SCALE GENOMIC DNA]</scope>
    <source>
        <strain evidence="2">657 / Type Ba4</strain>
    </source>
</reference>
<organism evidence="1 2">
    <name type="scientific">Clostridium botulinum (strain 657 / Type Ba4)</name>
    <dbReference type="NCBI Taxonomy" id="515621"/>
    <lineage>
        <taxon>Bacteria</taxon>
        <taxon>Bacillati</taxon>
        <taxon>Bacillota</taxon>
        <taxon>Clostridia</taxon>
        <taxon>Eubacteriales</taxon>
        <taxon>Clostridiaceae</taxon>
        <taxon>Clostridium</taxon>
    </lineage>
</organism>
<sequence>MIKDGTINNIDIKVSKKSENRAFRIFDIILKFVEDLGYKIKSECKDTKVCMLR</sequence>
<dbReference type="EMBL" id="CP001083">
    <property type="protein sequence ID" value="ACQ52585.1"/>
    <property type="molecule type" value="Genomic_DNA"/>
</dbReference>
<protein>
    <submittedName>
        <fullName evidence="1">Uncharacterized protein</fullName>
    </submittedName>
</protein>
<evidence type="ECO:0000313" key="1">
    <source>
        <dbReference type="EMBL" id="ACQ52585.1"/>
    </source>
</evidence>
<dbReference type="RefSeq" id="WP_003362212.1">
    <property type="nucleotide sequence ID" value="NC_012658.1"/>
</dbReference>
<reference evidence="2" key="2">
    <citation type="submission" date="2008-05" db="EMBL/GenBank/DDBJ databases">
        <title>Genome sequence of Clostridium botulinum Ba4 strain 657.</title>
        <authorList>
            <person name="Shrivastava S."/>
            <person name="Brown J.L."/>
            <person name="Bruce D."/>
            <person name="Detter C."/>
            <person name="Munk C."/>
            <person name="Smith L.A."/>
            <person name="Smith T.J."/>
            <person name="Sutton G."/>
            <person name="Brettin T.S."/>
        </authorList>
    </citation>
    <scope>NUCLEOTIDE SEQUENCE [LARGE SCALE GENOMIC DNA]</scope>
    <source>
        <strain evidence="2">657 / Type Ba4</strain>
    </source>
</reference>
<accession>A0A3F2ZY67</accession>
<dbReference type="KEGG" id="cbi:CLJ_B0922"/>
<gene>
    <name evidence="1" type="ordered locus">CLJ_B0922</name>
</gene>
<name>A0A3F2ZY67_CLOB6</name>